<dbReference type="GO" id="GO:0000055">
    <property type="term" value="P:ribosomal large subunit export from nucleus"/>
    <property type="evidence" value="ECO:0007669"/>
    <property type="project" value="InterPro"/>
</dbReference>
<feature type="region of interest" description="Disordered" evidence="7">
    <location>
        <begin position="927"/>
        <end position="950"/>
    </location>
</feature>
<feature type="region of interest" description="Disordered" evidence="7">
    <location>
        <begin position="711"/>
        <end position="875"/>
    </location>
</feature>
<evidence type="ECO:0000256" key="5">
    <source>
        <dbReference type="ARBA" id="ARBA00022927"/>
    </source>
</evidence>
<evidence type="ECO:0000259" key="10">
    <source>
        <dbReference type="Pfam" id="PF21638"/>
    </source>
</evidence>
<dbReference type="InterPro" id="IPR007949">
    <property type="entry name" value="SDA1_MD"/>
</dbReference>
<feature type="compositionally biased region" description="Gly residues" evidence="7">
    <location>
        <begin position="120"/>
        <end position="132"/>
    </location>
</feature>
<feature type="compositionally biased region" description="Basic and acidic residues" evidence="7">
    <location>
        <begin position="809"/>
        <end position="822"/>
    </location>
</feature>
<feature type="compositionally biased region" description="Low complexity" evidence="7">
    <location>
        <begin position="1"/>
        <end position="22"/>
    </location>
</feature>
<gene>
    <name evidence="11" type="primary">SDA1</name>
    <name evidence="11" type="ORF">OC842_004161</name>
</gene>
<protein>
    <submittedName>
        <fullName evidence="11">Severe Depolymerization of Actin</fullName>
    </submittedName>
</protein>
<feature type="region of interest" description="Disordered" evidence="7">
    <location>
        <begin position="338"/>
        <end position="412"/>
    </location>
</feature>
<dbReference type="InterPro" id="IPR048292">
    <property type="entry name" value="SDA1_C"/>
</dbReference>
<keyword evidence="12" id="KW-1185">Reference proteome</keyword>
<evidence type="ECO:0000256" key="1">
    <source>
        <dbReference type="ARBA" id="ARBA00004123"/>
    </source>
</evidence>
<feature type="domain" description="SDA1 C-terminal" evidence="10">
    <location>
        <begin position="1004"/>
        <end position="1050"/>
    </location>
</feature>
<dbReference type="GO" id="GO:0015031">
    <property type="term" value="P:protein transport"/>
    <property type="evidence" value="ECO:0007669"/>
    <property type="project" value="UniProtKB-KW"/>
</dbReference>
<feature type="domain" description="SDA1 middle" evidence="8">
    <location>
        <begin position="838"/>
        <end position="983"/>
    </location>
</feature>
<dbReference type="Pfam" id="PF08158">
    <property type="entry name" value="SDA1_HEAT"/>
    <property type="match status" value="2"/>
</dbReference>
<feature type="region of interest" description="Disordered" evidence="7">
    <location>
        <begin position="115"/>
        <end position="135"/>
    </location>
</feature>
<keyword evidence="4" id="KW-0690">Ribosome biogenesis</keyword>
<dbReference type="AlphaFoldDB" id="A0AAN6JKF9"/>
<feature type="region of interest" description="Disordered" evidence="7">
    <location>
        <begin position="1"/>
        <end position="61"/>
    </location>
</feature>
<dbReference type="InterPro" id="IPR012977">
    <property type="entry name" value="SDA1_N"/>
</dbReference>
<feature type="domain" description="SDA1 N-terminal" evidence="9">
    <location>
        <begin position="281"/>
        <end position="555"/>
    </location>
</feature>
<dbReference type="Pfam" id="PF05285">
    <property type="entry name" value="SDA1_dom"/>
    <property type="match status" value="1"/>
</dbReference>
<feature type="compositionally biased region" description="Acidic residues" evidence="7">
    <location>
        <begin position="555"/>
        <end position="566"/>
    </location>
</feature>
<feature type="compositionally biased region" description="Basic and acidic residues" evidence="7">
    <location>
        <begin position="1042"/>
        <end position="1052"/>
    </location>
</feature>
<dbReference type="Pfam" id="PF21638">
    <property type="entry name" value="SDA1_C"/>
    <property type="match status" value="1"/>
</dbReference>
<evidence type="ECO:0000256" key="3">
    <source>
        <dbReference type="ARBA" id="ARBA00022448"/>
    </source>
</evidence>
<evidence type="ECO:0000256" key="6">
    <source>
        <dbReference type="ARBA" id="ARBA00023242"/>
    </source>
</evidence>
<accession>A0AAN6JKF9</accession>
<comment type="subcellular location">
    <subcellularLocation>
        <location evidence="1">Nucleus</location>
    </subcellularLocation>
</comment>
<sequence>MSISKGSSKLNSSKKGAAEAGSAGTGAGSGKKPQYVKPPNPKPMARRSAQAAPTALPNNGLRTAQPRGLLLANNLPALQNLVKREPHAYIDDFRAQWNHFNALAAVLTSSSTSAPAAAAGGAGAGSSEGGAGKVPCPLSTEDQHKFTALLSFVTQLSPSFPKHTASLPNTISELILHHHAALPHDIRRALLRSLILLRNRNAISSETLLRTLFPLLTLTTSSELRTSIQSTILQDIKTANASSKNHRLNGLVQGILFTIVDDQSSTGALAAQSRGQRAQPKTKSEALWAVRLAAQLWRKNIWNDAKTVSLLSLACFHHHPKVQSSAIRFFLGDLHSSESGNNDDSDADGSDDETDAVLNGNRASSVSALMHKRKVNKKTRANDRKVRLASAASKRKARSKEAEKEEHGSGSLAESGNLAALHLLHDPQSFGEMLFKELVRGDRGGKGTSSGHHPIEMKVRIMQLLSRVMSAHKLCILGFYGYVVKYLNPHQQFITLILVSLAQSVHTQTPPTVLLSLVRKLADNFVHPGVSAQVNAAGINSIREICRRQPSVMEEHDDGAEEGEDADGLRGDDLDNVDADGNRIDIPTGPSVATSNKAKQAAAAADKGEPATISNATVSHTLTHGPTLLADLVSYRKSKDKGVAAASRGLMQLYREVNPALLKRRERGKSGALAMADGGAGASGRKFGFGADDPDTVHGIQGIELLEKHLEQQRAEAEGDEDEDEDDEAGWEGFELESLGDSDEESEGWIDVSSGDENDVLNFSDSELGSSDDEDDDEEREKRRQAKAAKKSGTADAEEGKPKISARQSVKERRDRRREERQKKRRKLSRANGTETGAEPASDDEKDSTAEATDSEDDAAAELQVATGPSKGAAAEQVDAFSKLATTRILTPADFAKLAELRLAAAEEAAKTGGLTGAAARRQVKELQAAAKAHRRAGSSAAQNGVGNDAVGGDAILSESDILGPQKKVKADYEERLASIAQGREGREKFGSKKGTKKREKGASSTNSEKKKGKNFAMIAHSWSVRSKKKASLREKSKRLRLHIDKAKKAYK</sequence>
<feature type="region of interest" description="Disordered" evidence="7">
    <location>
        <begin position="552"/>
        <end position="597"/>
    </location>
</feature>
<keyword evidence="6" id="KW-0539">Nucleus</keyword>
<feature type="compositionally biased region" description="Basic residues" evidence="7">
    <location>
        <begin position="1026"/>
        <end position="1041"/>
    </location>
</feature>
<evidence type="ECO:0000313" key="12">
    <source>
        <dbReference type="Proteomes" id="UP001176521"/>
    </source>
</evidence>
<dbReference type="PANTHER" id="PTHR12730:SF0">
    <property type="entry name" value="PROTEIN SDA1 HOMOLOG"/>
    <property type="match status" value="1"/>
</dbReference>
<comment type="similarity">
    <text evidence="2">Belongs to the SDA1 family.</text>
</comment>
<evidence type="ECO:0000259" key="8">
    <source>
        <dbReference type="Pfam" id="PF05285"/>
    </source>
</evidence>
<organism evidence="11 12">
    <name type="scientific">Tilletia horrida</name>
    <dbReference type="NCBI Taxonomy" id="155126"/>
    <lineage>
        <taxon>Eukaryota</taxon>
        <taxon>Fungi</taxon>
        <taxon>Dikarya</taxon>
        <taxon>Basidiomycota</taxon>
        <taxon>Ustilaginomycotina</taxon>
        <taxon>Exobasidiomycetes</taxon>
        <taxon>Tilletiales</taxon>
        <taxon>Tilletiaceae</taxon>
        <taxon>Tilletia</taxon>
    </lineage>
</organism>
<comment type="caution">
    <text evidence="11">The sequence shown here is derived from an EMBL/GenBank/DDBJ whole genome shotgun (WGS) entry which is preliminary data.</text>
</comment>
<reference evidence="11" key="1">
    <citation type="journal article" date="2023" name="PhytoFront">
        <title>Draft Genome Resources of Seven Strains of Tilletia horrida, Causal Agent of Kernel Smut of Rice.</title>
        <authorList>
            <person name="Khanal S."/>
            <person name="Antony Babu S."/>
            <person name="Zhou X.G."/>
        </authorList>
    </citation>
    <scope>NUCLEOTIDE SEQUENCE</scope>
    <source>
        <strain evidence="11">TX3</strain>
    </source>
</reference>
<dbReference type="EMBL" id="JAPDMQ010000236">
    <property type="protein sequence ID" value="KAK0529667.1"/>
    <property type="molecule type" value="Genomic_DNA"/>
</dbReference>
<dbReference type="InterPro" id="IPR027312">
    <property type="entry name" value="Sda1"/>
</dbReference>
<feature type="compositionally biased region" description="Acidic residues" evidence="7">
    <location>
        <begin position="718"/>
        <end position="759"/>
    </location>
</feature>
<evidence type="ECO:0000313" key="11">
    <source>
        <dbReference type="EMBL" id="KAK0529667.1"/>
    </source>
</evidence>
<dbReference type="GO" id="GO:0042273">
    <property type="term" value="P:ribosomal large subunit biogenesis"/>
    <property type="evidence" value="ECO:0007669"/>
    <property type="project" value="InterPro"/>
</dbReference>
<feature type="compositionally biased region" description="Basic and acidic residues" evidence="7">
    <location>
        <begin position="399"/>
        <end position="408"/>
    </location>
</feature>
<evidence type="ECO:0000256" key="4">
    <source>
        <dbReference type="ARBA" id="ARBA00022517"/>
    </source>
</evidence>
<dbReference type="PANTHER" id="PTHR12730">
    <property type="entry name" value="HSDA/SDA1-RELATED"/>
    <property type="match status" value="1"/>
</dbReference>
<evidence type="ECO:0000256" key="7">
    <source>
        <dbReference type="SAM" id="MobiDB-lite"/>
    </source>
</evidence>
<feature type="compositionally biased region" description="Acidic residues" evidence="7">
    <location>
        <begin position="770"/>
        <end position="779"/>
    </location>
</feature>
<feature type="domain" description="SDA1 N-terminal" evidence="9">
    <location>
        <begin position="152"/>
        <end position="271"/>
    </location>
</feature>
<dbReference type="Proteomes" id="UP001176521">
    <property type="component" value="Unassembled WGS sequence"/>
</dbReference>
<evidence type="ECO:0000259" key="9">
    <source>
        <dbReference type="Pfam" id="PF08158"/>
    </source>
</evidence>
<keyword evidence="5" id="KW-0653">Protein transport</keyword>
<feature type="compositionally biased region" description="Basic residues" evidence="7">
    <location>
        <begin position="370"/>
        <end position="379"/>
    </location>
</feature>
<proteinExistence type="inferred from homology"/>
<feature type="region of interest" description="Disordered" evidence="7">
    <location>
        <begin position="980"/>
        <end position="1052"/>
    </location>
</feature>
<evidence type="ECO:0000256" key="2">
    <source>
        <dbReference type="ARBA" id="ARBA00005783"/>
    </source>
</evidence>
<keyword evidence="3" id="KW-0813">Transport</keyword>
<dbReference type="GO" id="GO:0005730">
    <property type="term" value="C:nucleolus"/>
    <property type="evidence" value="ECO:0007669"/>
    <property type="project" value="TreeGrafter"/>
</dbReference>
<feature type="compositionally biased region" description="Acidic residues" evidence="7">
    <location>
        <begin position="341"/>
        <end position="355"/>
    </location>
</feature>
<name>A0AAN6JKF9_9BASI</name>